<dbReference type="HOGENOM" id="CLU_1170732_0_0_1"/>
<dbReference type="InParanoid" id="H0EES2"/>
<feature type="region of interest" description="Disordered" evidence="1">
    <location>
        <begin position="54"/>
        <end position="73"/>
    </location>
</feature>
<gene>
    <name evidence="2" type="ORF">M7I_0956</name>
</gene>
<dbReference type="EMBL" id="AGUE01000016">
    <property type="protein sequence ID" value="EHL02985.1"/>
    <property type="molecule type" value="Genomic_DNA"/>
</dbReference>
<protein>
    <submittedName>
        <fullName evidence="2">Uncharacterized protein</fullName>
    </submittedName>
</protein>
<organism evidence="2 3">
    <name type="scientific">Glarea lozoyensis (strain ATCC 74030 / MF5533)</name>
    <dbReference type="NCBI Taxonomy" id="1104152"/>
    <lineage>
        <taxon>Eukaryota</taxon>
        <taxon>Fungi</taxon>
        <taxon>Dikarya</taxon>
        <taxon>Ascomycota</taxon>
        <taxon>Pezizomycotina</taxon>
        <taxon>Leotiomycetes</taxon>
        <taxon>Helotiales</taxon>
        <taxon>Helotiaceae</taxon>
        <taxon>Glarea</taxon>
    </lineage>
</organism>
<dbReference type="OrthoDB" id="5423857at2759"/>
<sequence length="237" mass="26564">MATTKQSLVPNTVLVSDIVNYTDTMNGRDRASGAYIPAQSLVDLDEVTNRLEKEGPERLARAPSPPSTLSMDDEESYHYDLDQDTDVYNCLVSEGGRPSHPDTLARHDFKHPYTLSEDPKVQDKLSMWIEFLAYENWLYDKDMAFLSRNRPQYVKAWKKLVDSNVLRPDETEESVWKQGFAGRLKDVNEEEAAGKAVEAAKVSVTLAENRLARSSHSDTASKLLPAAAQSQLDTAII</sequence>
<dbReference type="Proteomes" id="UP000005446">
    <property type="component" value="Unassembled WGS sequence"/>
</dbReference>
<evidence type="ECO:0000313" key="3">
    <source>
        <dbReference type="Proteomes" id="UP000005446"/>
    </source>
</evidence>
<evidence type="ECO:0000256" key="1">
    <source>
        <dbReference type="SAM" id="MobiDB-lite"/>
    </source>
</evidence>
<keyword evidence="3" id="KW-1185">Reference proteome</keyword>
<accession>H0EES2</accession>
<reference evidence="2 3" key="1">
    <citation type="journal article" date="2012" name="Eukaryot. Cell">
        <title>Genome sequence of the fungus Glarea lozoyensis: the first genome sequence of a species from the Helotiaceae family.</title>
        <authorList>
            <person name="Youssar L."/>
            <person name="Gruening B.A."/>
            <person name="Erxleben A."/>
            <person name="Guenther S."/>
            <person name="Huettel W."/>
        </authorList>
    </citation>
    <scope>NUCLEOTIDE SEQUENCE [LARGE SCALE GENOMIC DNA]</scope>
    <source>
        <strain evidence="3">ATCC 74030 / MF5533</strain>
    </source>
</reference>
<comment type="caution">
    <text evidence="2">The sequence shown here is derived from an EMBL/GenBank/DDBJ whole genome shotgun (WGS) entry which is preliminary data.</text>
</comment>
<evidence type="ECO:0000313" key="2">
    <source>
        <dbReference type="EMBL" id="EHL02985.1"/>
    </source>
</evidence>
<name>H0EES2_GLAL7</name>
<proteinExistence type="predicted"/>
<dbReference type="AlphaFoldDB" id="H0EES2"/>